<evidence type="ECO:0000259" key="5">
    <source>
        <dbReference type="Pfam" id="PF00205"/>
    </source>
</evidence>
<evidence type="ECO:0000256" key="3">
    <source>
        <dbReference type="RuleBase" id="RU362132"/>
    </source>
</evidence>
<dbReference type="GO" id="GO:0009099">
    <property type="term" value="P:L-valine biosynthetic process"/>
    <property type="evidence" value="ECO:0007669"/>
    <property type="project" value="TreeGrafter"/>
</dbReference>
<evidence type="ECO:0000256" key="4">
    <source>
        <dbReference type="SAM" id="MobiDB-lite"/>
    </source>
</evidence>
<dbReference type="InterPro" id="IPR012000">
    <property type="entry name" value="Thiamin_PyroP_enz_cen_dom"/>
</dbReference>
<dbReference type="InterPro" id="IPR045229">
    <property type="entry name" value="TPP_enz"/>
</dbReference>
<dbReference type="Pfam" id="PF00205">
    <property type="entry name" value="TPP_enzyme_M"/>
    <property type="match status" value="1"/>
</dbReference>
<sequence length="581" mass="61416">MSSAEVTKTVKGYERIAGALVEAGVECIFGVLGDDTGPLIMATSERGIRYIYVRHENQAVAMADGYSRSTGRIGVATVTGGPGFSNSITAINSAHRGKSRVCVLVGTGNVAEDDLAPGMVRSTPPASWLKFFPQSAVLDTLGIVSVKPETVATAWQQTRYVMQAASAGTVVLILPRDVLEGNLDPESEETDLGFQSPSQAPVDQPSRSGERSRIATEPSDESICAIADLLQETWAINRPLILAGRGALDAGAAPALRRLGELTGALMATTLPANALFHDDPFNIGICGTYATPVASELIPQADCVLVFGAGLNALTTYKNTLFPKAMVIQVDTDPSAFGRFLDVEVAVAADTRLTAERLVAELEKRAHQAQGFRDTQTRQAIAGFKAGTDVHDKSGNGLIDPRVLMIELDRLLPSGRILCADGGQQARFAIRYVSVSRERNFMQASDAGSIGLGMGIGIGAAIARPNEIVMVAIGDASMMMALGDLETAIRLRLPMLVVISNDEALGSEVNFLSEQGLPTDVALTPNPSFAAIAQSMGAQAATIRSPAELEVAERWLQDGAATVLVLDCRINPDIRAHFVS</sequence>
<feature type="compositionally biased region" description="Polar residues" evidence="4">
    <location>
        <begin position="193"/>
        <end position="207"/>
    </location>
</feature>
<evidence type="ECO:0000256" key="2">
    <source>
        <dbReference type="ARBA" id="ARBA00023052"/>
    </source>
</evidence>
<dbReference type="CDD" id="cd00568">
    <property type="entry name" value="TPP_enzymes"/>
    <property type="match status" value="1"/>
</dbReference>
<organism evidence="8 9">
    <name type="scientific">Orrella marina</name>
    <dbReference type="NCBI Taxonomy" id="2163011"/>
    <lineage>
        <taxon>Bacteria</taxon>
        <taxon>Pseudomonadati</taxon>
        <taxon>Pseudomonadota</taxon>
        <taxon>Betaproteobacteria</taxon>
        <taxon>Burkholderiales</taxon>
        <taxon>Alcaligenaceae</taxon>
        <taxon>Orrella</taxon>
    </lineage>
</organism>
<accession>A0A2R4XGR0</accession>
<dbReference type="InterPro" id="IPR011766">
    <property type="entry name" value="TPP_enzyme_TPP-bd"/>
</dbReference>
<reference evidence="8 9" key="1">
    <citation type="submission" date="2018-04" db="EMBL/GenBank/DDBJ databases">
        <title>Bordetella sp. HZ20 isolated from seawater.</title>
        <authorList>
            <person name="Sun C."/>
        </authorList>
    </citation>
    <scope>NUCLEOTIDE SEQUENCE [LARGE SCALE GENOMIC DNA]</scope>
    <source>
        <strain evidence="8 9">HZ20</strain>
    </source>
</reference>
<proteinExistence type="inferred from homology"/>
<name>A0A2R4XGR0_9BURK</name>
<gene>
    <name evidence="8" type="ORF">DBV39_03935</name>
</gene>
<feature type="domain" description="Thiamine pyrophosphate enzyme TPP-binding" evidence="6">
    <location>
        <begin position="422"/>
        <end position="553"/>
    </location>
</feature>
<evidence type="ECO:0000259" key="6">
    <source>
        <dbReference type="Pfam" id="PF02775"/>
    </source>
</evidence>
<dbReference type="AlphaFoldDB" id="A0A2R4XGR0"/>
<dbReference type="KEGG" id="boz:DBV39_03935"/>
<dbReference type="GO" id="GO:0050660">
    <property type="term" value="F:flavin adenine dinucleotide binding"/>
    <property type="evidence" value="ECO:0007669"/>
    <property type="project" value="TreeGrafter"/>
</dbReference>
<evidence type="ECO:0000313" key="9">
    <source>
        <dbReference type="Proteomes" id="UP000244571"/>
    </source>
</evidence>
<evidence type="ECO:0000313" key="8">
    <source>
        <dbReference type="EMBL" id="AWB33006.1"/>
    </source>
</evidence>
<dbReference type="Gene3D" id="3.40.50.970">
    <property type="match status" value="2"/>
</dbReference>
<dbReference type="PANTHER" id="PTHR18968">
    <property type="entry name" value="THIAMINE PYROPHOSPHATE ENZYMES"/>
    <property type="match status" value="1"/>
</dbReference>
<dbReference type="GO" id="GO:0005948">
    <property type="term" value="C:acetolactate synthase complex"/>
    <property type="evidence" value="ECO:0007669"/>
    <property type="project" value="TreeGrafter"/>
</dbReference>
<dbReference type="CDD" id="cd07035">
    <property type="entry name" value="TPP_PYR_POX_like"/>
    <property type="match status" value="1"/>
</dbReference>
<keyword evidence="2 3" id="KW-0786">Thiamine pyrophosphate</keyword>
<dbReference type="Proteomes" id="UP000244571">
    <property type="component" value="Chromosome"/>
</dbReference>
<dbReference type="RefSeq" id="WP_108620436.1">
    <property type="nucleotide sequence ID" value="NZ_CP028901.1"/>
</dbReference>
<keyword evidence="9" id="KW-1185">Reference proteome</keyword>
<comment type="similarity">
    <text evidence="1 3">Belongs to the TPP enzyme family.</text>
</comment>
<protein>
    <recommendedName>
        <fullName evidence="10">Thiamine pyrophosphate-binding protein</fullName>
    </recommendedName>
</protein>
<dbReference type="GO" id="GO:0000287">
    <property type="term" value="F:magnesium ion binding"/>
    <property type="evidence" value="ECO:0007669"/>
    <property type="project" value="InterPro"/>
</dbReference>
<dbReference type="GO" id="GO:0009097">
    <property type="term" value="P:isoleucine biosynthetic process"/>
    <property type="evidence" value="ECO:0007669"/>
    <property type="project" value="TreeGrafter"/>
</dbReference>
<dbReference type="InterPro" id="IPR012001">
    <property type="entry name" value="Thiamin_PyroP_enz_TPP-bd_dom"/>
</dbReference>
<dbReference type="OrthoDB" id="2254214at2"/>
<dbReference type="EMBL" id="CP028901">
    <property type="protein sequence ID" value="AWB33006.1"/>
    <property type="molecule type" value="Genomic_DNA"/>
</dbReference>
<dbReference type="Gene3D" id="3.40.50.1220">
    <property type="entry name" value="TPP-binding domain"/>
    <property type="match status" value="1"/>
</dbReference>
<feature type="domain" description="Thiamine pyrophosphate enzyme central" evidence="5">
    <location>
        <begin position="237"/>
        <end position="359"/>
    </location>
</feature>
<dbReference type="GO" id="GO:0003984">
    <property type="term" value="F:acetolactate synthase activity"/>
    <property type="evidence" value="ECO:0007669"/>
    <property type="project" value="TreeGrafter"/>
</dbReference>
<dbReference type="PANTHER" id="PTHR18968:SF13">
    <property type="entry name" value="ACETOLACTATE SYNTHASE CATALYTIC SUBUNIT, MITOCHONDRIAL"/>
    <property type="match status" value="1"/>
</dbReference>
<evidence type="ECO:0000256" key="1">
    <source>
        <dbReference type="ARBA" id="ARBA00007812"/>
    </source>
</evidence>
<feature type="domain" description="Thiamine pyrophosphate enzyme N-terminal TPP-binding" evidence="7">
    <location>
        <begin position="11"/>
        <end position="112"/>
    </location>
</feature>
<feature type="region of interest" description="Disordered" evidence="4">
    <location>
        <begin position="184"/>
        <end position="217"/>
    </location>
</feature>
<dbReference type="SUPFAM" id="SSF52518">
    <property type="entry name" value="Thiamin diphosphate-binding fold (THDP-binding)"/>
    <property type="match status" value="2"/>
</dbReference>
<dbReference type="GO" id="GO:0030976">
    <property type="term" value="F:thiamine pyrophosphate binding"/>
    <property type="evidence" value="ECO:0007669"/>
    <property type="project" value="InterPro"/>
</dbReference>
<evidence type="ECO:0008006" key="10">
    <source>
        <dbReference type="Google" id="ProtNLM"/>
    </source>
</evidence>
<dbReference type="InterPro" id="IPR029061">
    <property type="entry name" value="THDP-binding"/>
</dbReference>
<dbReference type="Pfam" id="PF02776">
    <property type="entry name" value="TPP_enzyme_N"/>
    <property type="match status" value="1"/>
</dbReference>
<dbReference type="Pfam" id="PF02775">
    <property type="entry name" value="TPP_enzyme_C"/>
    <property type="match status" value="1"/>
</dbReference>
<dbReference type="SUPFAM" id="SSF52467">
    <property type="entry name" value="DHS-like NAD/FAD-binding domain"/>
    <property type="match status" value="1"/>
</dbReference>
<evidence type="ECO:0000259" key="7">
    <source>
        <dbReference type="Pfam" id="PF02776"/>
    </source>
</evidence>
<dbReference type="InterPro" id="IPR029035">
    <property type="entry name" value="DHS-like_NAD/FAD-binding_dom"/>
</dbReference>